<evidence type="ECO:0000313" key="3">
    <source>
        <dbReference type="EMBL" id="CAG9560237.1"/>
    </source>
</evidence>
<reference evidence="3" key="1">
    <citation type="submission" date="2021-09" db="EMBL/GenBank/DDBJ databases">
        <authorList>
            <person name="Martin H S."/>
        </authorList>
    </citation>
    <scope>NUCLEOTIDE SEQUENCE</scope>
</reference>
<dbReference type="Proteomes" id="UP000789524">
    <property type="component" value="Unassembled WGS sequence"/>
</dbReference>
<accession>A0A8J2QGN1</accession>
<feature type="compositionally biased region" description="Basic and acidic residues" evidence="1">
    <location>
        <begin position="41"/>
        <end position="51"/>
    </location>
</feature>
<dbReference type="AlphaFoldDB" id="A0A8J2QGN1"/>
<evidence type="ECO:0000256" key="2">
    <source>
        <dbReference type="SAM" id="SignalP"/>
    </source>
</evidence>
<evidence type="ECO:0000256" key="1">
    <source>
        <dbReference type="SAM" id="MobiDB-lite"/>
    </source>
</evidence>
<dbReference type="EMBL" id="CAKASE010000045">
    <property type="protein sequence ID" value="CAG9560237.1"/>
    <property type="molecule type" value="Genomic_DNA"/>
</dbReference>
<organism evidence="3 4">
    <name type="scientific">Danaus chrysippus</name>
    <name type="common">African queen</name>
    <dbReference type="NCBI Taxonomy" id="151541"/>
    <lineage>
        <taxon>Eukaryota</taxon>
        <taxon>Metazoa</taxon>
        <taxon>Ecdysozoa</taxon>
        <taxon>Arthropoda</taxon>
        <taxon>Hexapoda</taxon>
        <taxon>Insecta</taxon>
        <taxon>Pterygota</taxon>
        <taxon>Neoptera</taxon>
        <taxon>Endopterygota</taxon>
        <taxon>Lepidoptera</taxon>
        <taxon>Glossata</taxon>
        <taxon>Ditrysia</taxon>
        <taxon>Papilionoidea</taxon>
        <taxon>Nymphalidae</taxon>
        <taxon>Danainae</taxon>
        <taxon>Danaini</taxon>
        <taxon>Danaina</taxon>
        <taxon>Danaus</taxon>
        <taxon>Anosia</taxon>
    </lineage>
</organism>
<gene>
    <name evidence="3" type="ORF">DCHRY22_LOCUS1947</name>
</gene>
<keyword evidence="2" id="KW-0732">Signal</keyword>
<feature type="region of interest" description="Disordered" evidence="1">
    <location>
        <begin position="29"/>
        <end position="52"/>
    </location>
</feature>
<evidence type="ECO:0000313" key="4">
    <source>
        <dbReference type="Proteomes" id="UP000789524"/>
    </source>
</evidence>
<feature type="chain" id="PRO_5035292582" evidence="2">
    <location>
        <begin position="25"/>
        <end position="66"/>
    </location>
</feature>
<protein>
    <submittedName>
        <fullName evidence="3">(African queen) hypothetical protein</fullName>
    </submittedName>
</protein>
<proteinExistence type="predicted"/>
<name>A0A8J2QGN1_9NEOP</name>
<feature type="signal peptide" evidence="2">
    <location>
        <begin position="1"/>
        <end position="24"/>
    </location>
</feature>
<sequence length="66" mass="7176">MREIIRILLFCVCAVLLVVHEARCEDDAYTENAEADSGGAKVEEGDRKEGKGLLPASSVLRDSNVI</sequence>
<comment type="caution">
    <text evidence="3">The sequence shown here is derived from an EMBL/GenBank/DDBJ whole genome shotgun (WGS) entry which is preliminary data.</text>
</comment>
<keyword evidence="4" id="KW-1185">Reference proteome</keyword>